<feature type="region of interest" description="Disordered" evidence="1">
    <location>
        <begin position="89"/>
        <end position="132"/>
    </location>
</feature>
<sequence>MSKNARLPNASRKLTPKSASTCSKSSCRNTALKGGKRERFRSSAQINQSGSSTRRSFSSSQLKMRKPLPICVAPKLSLLSQKNRPASLLCAQQKSKRPKTCSKSRARNSSSRLGKMGQGRSRTKVAQRQSSSLKVHKELPVCVVPRLPIAAGKKRPNSCQSTKARPPKRARRSGSRTGQAKRSVSARRKSIKVGKTHKRAISRFLEKKQRIEKQRNKNKKTGKSRVQGKSKSSRKCGCGSRSNIPKAWKNRLRPRPLKSLMIPCFTYGCQRCKLRSQCAEDRVASACDRSSSNASALGTLAHRICNYIPGCSYLRKRWLNSSASNATVGSLPSTSSRRRRSSRMRRASRVDRSATSSTTTSGSRNEDLIATEGSASLSGSELYGTQLEFSPQFNLLKRPLVHSVGGDEPDNVRTQL</sequence>
<organism evidence="2">
    <name type="scientific">Schistocephalus solidus</name>
    <name type="common">Tapeworm</name>
    <dbReference type="NCBI Taxonomy" id="70667"/>
    <lineage>
        <taxon>Eukaryota</taxon>
        <taxon>Metazoa</taxon>
        <taxon>Spiralia</taxon>
        <taxon>Lophotrochozoa</taxon>
        <taxon>Platyhelminthes</taxon>
        <taxon>Cestoda</taxon>
        <taxon>Eucestoda</taxon>
        <taxon>Diphyllobothriidea</taxon>
        <taxon>Diphyllobothriidae</taxon>
        <taxon>Schistocephalus</taxon>
    </lineage>
</organism>
<feature type="compositionally biased region" description="Basic residues" evidence="1">
    <location>
        <begin position="184"/>
        <end position="201"/>
    </location>
</feature>
<evidence type="ECO:0000256" key="1">
    <source>
        <dbReference type="SAM" id="MobiDB-lite"/>
    </source>
</evidence>
<feature type="compositionally biased region" description="Polar residues" evidence="1">
    <location>
        <begin position="17"/>
        <end position="29"/>
    </location>
</feature>
<feature type="region of interest" description="Disordered" evidence="1">
    <location>
        <begin position="325"/>
        <end position="369"/>
    </location>
</feature>
<gene>
    <name evidence="2" type="ORF">TR159996</name>
</gene>
<feature type="compositionally biased region" description="Basic residues" evidence="1">
    <location>
        <begin position="336"/>
        <end position="347"/>
    </location>
</feature>
<proteinExistence type="predicted"/>
<protein>
    <submittedName>
        <fullName evidence="2">Uncharacterized protein</fullName>
    </submittedName>
</protein>
<evidence type="ECO:0000313" key="2">
    <source>
        <dbReference type="EMBL" id="JAP42883.1"/>
    </source>
</evidence>
<feature type="compositionally biased region" description="Low complexity" evidence="1">
    <location>
        <begin position="353"/>
        <end position="363"/>
    </location>
</feature>
<feature type="region of interest" description="Disordered" evidence="1">
    <location>
        <begin position="152"/>
        <end position="242"/>
    </location>
</feature>
<feature type="region of interest" description="Disordered" evidence="1">
    <location>
        <begin position="1"/>
        <end position="62"/>
    </location>
</feature>
<dbReference type="EMBL" id="GEEE01020342">
    <property type="protein sequence ID" value="JAP42883.1"/>
    <property type="molecule type" value="Transcribed_RNA"/>
</dbReference>
<feature type="compositionally biased region" description="Basic residues" evidence="1">
    <location>
        <begin position="94"/>
        <end position="106"/>
    </location>
</feature>
<reference evidence="2" key="1">
    <citation type="submission" date="2016-01" db="EMBL/GenBank/DDBJ databases">
        <title>Reference transcriptome for the parasite Schistocephalus solidus: insights into the molecular evolution of parasitism.</title>
        <authorList>
            <person name="Hebert F.O."/>
            <person name="Grambauer S."/>
            <person name="Barber I."/>
            <person name="Landry C.R."/>
            <person name="Aubin-Horth N."/>
        </authorList>
    </citation>
    <scope>NUCLEOTIDE SEQUENCE</scope>
</reference>
<accession>A0A0X3NU54</accession>
<name>A0A0X3NU54_SCHSO</name>
<feature type="compositionally biased region" description="Basic residues" evidence="1">
    <location>
        <begin position="165"/>
        <end position="174"/>
    </location>
</feature>
<feature type="compositionally biased region" description="Basic and acidic residues" evidence="1">
    <location>
        <begin position="204"/>
        <end position="215"/>
    </location>
</feature>
<dbReference type="AlphaFoldDB" id="A0A0X3NU54"/>
<feature type="compositionally biased region" description="Low complexity" evidence="1">
    <location>
        <begin position="49"/>
        <end position="60"/>
    </location>
</feature>
<feature type="compositionally biased region" description="Basic residues" evidence="1">
    <location>
        <begin position="216"/>
        <end position="234"/>
    </location>
</feature>